<dbReference type="AlphaFoldDB" id="A0A6L6IVM9"/>
<keyword evidence="3" id="KW-0804">Transcription</keyword>
<sequence>MCWRSSRRGRAAMAHQRCAMRRPATAICGKNASINPQSLTCPPFRPHRKVGTSDRSDHLARQSSSNAGRAAEILIQLGQADRRGMALASLAETLGEAKSSVHRTLVALADFGLVMQSGNRGNYMLGPAAYALAHRSTGANEIVATYRPALIEITGRTQFSTYLMVRSGLDTICLDHQMGQIAAQPYVSGIGGRIPMGVGVSGVCILGMMDPRSRSRSLDLLEDRLADWNLTRPQIESEIAEFQRHGFLRGIRRSAGIESLTLAVPILSDHLRGIETSISLLAPLNVLDAAAEQNAVHVMRDAIAMAGHHANVTTRHADTAAK</sequence>
<dbReference type="InterPro" id="IPR050707">
    <property type="entry name" value="HTH_MetabolicPath_Reg"/>
</dbReference>
<dbReference type="InterPro" id="IPR005471">
    <property type="entry name" value="Tscrpt_reg_IclR_N"/>
</dbReference>
<dbReference type="Pfam" id="PF09339">
    <property type="entry name" value="HTH_IclR"/>
    <property type="match status" value="1"/>
</dbReference>
<dbReference type="Proteomes" id="UP000478740">
    <property type="component" value="Unassembled WGS sequence"/>
</dbReference>
<dbReference type="GO" id="GO:0003677">
    <property type="term" value="F:DNA binding"/>
    <property type="evidence" value="ECO:0007669"/>
    <property type="project" value="UniProtKB-KW"/>
</dbReference>
<evidence type="ECO:0000256" key="2">
    <source>
        <dbReference type="ARBA" id="ARBA00023125"/>
    </source>
</evidence>
<evidence type="ECO:0000313" key="7">
    <source>
        <dbReference type="Proteomes" id="UP000478740"/>
    </source>
</evidence>
<name>A0A6L6IVM9_9RHOB</name>
<dbReference type="PROSITE" id="PS51077">
    <property type="entry name" value="HTH_ICLR"/>
    <property type="match status" value="1"/>
</dbReference>
<feature type="domain" description="HTH iclR-type" evidence="4">
    <location>
        <begin position="64"/>
        <end position="127"/>
    </location>
</feature>
<keyword evidence="7" id="KW-1185">Reference proteome</keyword>
<dbReference type="GO" id="GO:0045892">
    <property type="term" value="P:negative regulation of DNA-templated transcription"/>
    <property type="evidence" value="ECO:0007669"/>
    <property type="project" value="TreeGrafter"/>
</dbReference>
<evidence type="ECO:0000256" key="1">
    <source>
        <dbReference type="ARBA" id="ARBA00023015"/>
    </source>
</evidence>
<evidence type="ECO:0000313" key="6">
    <source>
        <dbReference type="EMBL" id="MTH63691.1"/>
    </source>
</evidence>
<evidence type="ECO:0000259" key="5">
    <source>
        <dbReference type="PROSITE" id="PS51078"/>
    </source>
</evidence>
<evidence type="ECO:0000259" key="4">
    <source>
        <dbReference type="PROSITE" id="PS51077"/>
    </source>
</evidence>
<reference evidence="6 7" key="1">
    <citation type="submission" date="2019-11" db="EMBL/GenBank/DDBJ databases">
        <authorList>
            <person name="Dong K."/>
        </authorList>
    </citation>
    <scope>NUCLEOTIDE SEQUENCE [LARGE SCALE GENOMIC DNA]</scope>
    <source>
        <strain evidence="6 7">DK608</strain>
    </source>
</reference>
<comment type="caution">
    <text evidence="6">The sequence shown here is derived from an EMBL/GenBank/DDBJ whole genome shotgun (WGS) entry which is preliminary data.</text>
</comment>
<feature type="domain" description="IclR-ED" evidence="5">
    <location>
        <begin position="128"/>
        <end position="322"/>
    </location>
</feature>
<dbReference type="InterPro" id="IPR014757">
    <property type="entry name" value="Tscrpt_reg_IclR_C"/>
</dbReference>
<dbReference type="SMART" id="SM00346">
    <property type="entry name" value="HTH_ICLR"/>
    <property type="match status" value="1"/>
</dbReference>
<dbReference type="SUPFAM" id="SSF46785">
    <property type="entry name" value="Winged helix' DNA-binding domain"/>
    <property type="match status" value="1"/>
</dbReference>
<dbReference type="InterPro" id="IPR036388">
    <property type="entry name" value="WH-like_DNA-bd_sf"/>
</dbReference>
<dbReference type="PROSITE" id="PS51078">
    <property type="entry name" value="ICLR_ED"/>
    <property type="match status" value="1"/>
</dbReference>
<dbReference type="Gene3D" id="3.30.450.40">
    <property type="match status" value="1"/>
</dbReference>
<dbReference type="PANTHER" id="PTHR30136:SF39">
    <property type="entry name" value="TRANSCRIPTIONAL REGULATORY PROTEIN"/>
    <property type="match status" value="1"/>
</dbReference>
<dbReference type="PANTHER" id="PTHR30136">
    <property type="entry name" value="HELIX-TURN-HELIX TRANSCRIPTIONAL REGULATOR, ICLR FAMILY"/>
    <property type="match status" value="1"/>
</dbReference>
<accession>A0A6L6IVM9</accession>
<organism evidence="6 7">
    <name type="scientific">Paracoccus shanxieyensis</name>
    <dbReference type="NCBI Taxonomy" id="2675752"/>
    <lineage>
        <taxon>Bacteria</taxon>
        <taxon>Pseudomonadati</taxon>
        <taxon>Pseudomonadota</taxon>
        <taxon>Alphaproteobacteria</taxon>
        <taxon>Rhodobacterales</taxon>
        <taxon>Paracoccaceae</taxon>
        <taxon>Paracoccus</taxon>
    </lineage>
</organism>
<gene>
    <name evidence="6" type="ORF">GL284_05355</name>
</gene>
<evidence type="ECO:0000256" key="3">
    <source>
        <dbReference type="ARBA" id="ARBA00023163"/>
    </source>
</evidence>
<protein>
    <submittedName>
        <fullName evidence="6">Helix-turn-helix domain-containing protein</fullName>
    </submittedName>
</protein>
<dbReference type="InterPro" id="IPR029016">
    <property type="entry name" value="GAF-like_dom_sf"/>
</dbReference>
<dbReference type="Gene3D" id="1.10.10.10">
    <property type="entry name" value="Winged helix-like DNA-binding domain superfamily/Winged helix DNA-binding domain"/>
    <property type="match status" value="1"/>
</dbReference>
<proteinExistence type="predicted"/>
<dbReference type="InterPro" id="IPR036390">
    <property type="entry name" value="WH_DNA-bd_sf"/>
</dbReference>
<dbReference type="GO" id="GO:0003700">
    <property type="term" value="F:DNA-binding transcription factor activity"/>
    <property type="evidence" value="ECO:0007669"/>
    <property type="project" value="TreeGrafter"/>
</dbReference>
<keyword evidence="1" id="KW-0805">Transcription regulation</keyword>
<keyword evidence="2" id="KW-0238">DNA-binding</keyword>
<dbReference type="EMBL" id="WMII01000004">
    <property type="protein sequence ID" value="MTH63691.1"/>
    <property type="molecule type" value="Genomic_DNA"/>
</dbReference>
<dbReference type="SUPFAM" id="SSF55781">
    <property type="entry name" value="GAF domain-like"/>
    <property type="match status" value="1"/>
</dbReference>